<dbReference type="STRING" id="1237149.C900_05498"/>
<dbReference type="Proteomes" id="UP000011135">
    <property type="component" value="Unassembled WGS sequence"/>
</dbReference>
<comment type="similarity">
    <text evidence="1">Belongs to the IMPACT family.</text>
</comment>
<dbReference type="RefSeq" id="WP_009582592.1">
    <property type="nucleotide sequence ID" value="NZ_AMZN01000084.1"/>
</dbReference>
<feature type="domain" description="Impact N-terminal" evidence="2">
    <location>
        <begin position="19"/>
        <end position="124"/>
    </location>
</feature>
<proteinExistence type="inferred from homology"/>
<organism evidence="3 4">
    <name type="scientific">Fulvivirga imtechensis AK7</name>
    <dbReference type="NCBI Taxonomy" id="1237149"/>
    <lineage>
        <taxon>Bacteria</taxon>
        <taxon>Pseudomonadati</taxon>
        <taxon>Bacteroidota</taxon>
        <taxon>Cytophagia</taxon>
        <taxon>Cytophagales</taxon>
        <taxon>Fulvivirgaceae</taxon>
        <taxon>Fulvivirga</taxon>
    </lineage>
</organism>
<evidence type="ECO:0000256" key="1">
    <source>
        <dbReference type="ARBA" id="ARBA00007665"/>
    </source>
</evidence>
<comment type="caution">
    <text evidence="3">The sequence shown here is derived from an EMBL/GenBank/DDBJ whole genome shotgun (WGS) entry which is preliminary data.</text>
</comment>
<dbReference type="PANTHER" id="PTHR16301:SF20">
    <property type="entry name" value="IMPACT FAMILY MEMBER YIGZ"/>
    <property type="match status" value="1"/>
</dbReference>
<name>L8JNK0_9BACT</name>
<gene>
    <name evidence="3" type="ORF">C900_05498</name>
</gene>
<dbReference type="GO" id="GO:0006446">
    <property type="term" value="P:regulation of translational initiation"/>
    <property type="evidence" value="ECO:0007669"/>
    <property type="project" value="TreeGrafter"/>
</dbReference>
<dbReference type="PROSITE" id="PS00910">
    <property type="entry name" value="UPF0029"/>
    <property type="match status" value="1"/>
</dbReference>
<dbReference type="PANTHER" id="PTHR16301">
    <property type="entry name" value="IMPACT-RELATED"/>
    <property type="match status" value="1"/>
</dbReference>
<dbReference type="InterPro" id="IPR036956">
    <property type="entry name" value="Impact_N_sf"/>
</dbReference>
<dbReference type="Gene3D" id="3.30.230.30">
    <property type="entry name" value="Impact, N-terminal domain"/>
    <property type="match status" value="1"/>
</dbReference>
<dbReference type="Pfam" id="PF01205">
    <property type="entry name" value="Impact_N"/>
    <property type="match status" value="1"/>
</dbReference>
<dbReference type="PATRIC" id="fig|1237149.3.peg.4879"/>
<dbReference type="eggNOG" id="COG1739">
    <property type="taxonomic scope" value="Bacteria"/>
</dbReference>
<accession>L8JNK0</accession>
<dbReference type="OrthoDB" id="9813771at2"/>
<dbReference type="InterPro" id="IPR001498">
    <property type="entry name" value="Impact_N"/>
</dbReference>
<dbReference type="InterPro" id="IPR023582">
    <property type="entry name" value="Impact"/>
</dbReference>
<dbReference type="InterPro" id="IPR020569">
    <property type="entry name" value="UPF0029_Impact_CS"/>
</dbReference>
<dbReference type="AlphaFoldDB" id="L8JNK0"/>
<evidence type="ECO:0000313" key="3">
    <source>
        <dbReference type="EMBL" id="ELR69109.1"/>
    </source>
</evidence>
<reference evidence="3 4" key="1">
    <citation type="submission" date="2012-12" db="EMBL/GenBank/DDBJ databases">
        <title>Genome assembly of Fulvivirga imtechensis AK7.</title>
        <authorList>
            <person name="Nupur N."/>
            <person name="Khatri I."/>
            <person name="Kumar R."/>
            <person name="Subramanian S."/>
            <person name="Pinnaka A."/>
        </authorList>
    </citation>
    <scope>NUCLEOTIDE SEQUENCE [LARGE SCALE GENOMIC DNA]</scope>
    <source>
        <strain evidence="3 4">AK7</strain>
    </source>
</reference>
<protein>
    <submittedName>
        <fullName evidence="3">Protein co-occurring with transport system</fullName>
    </submittedName>
</protein>
<dbReference type="EMBL" id="AMZN01000084">
    <property type="protein sequence ID" value="ELR69109.1"/>
    <property type="molecule type" value="Genomic_DNA"/>
</dbReference>
<sequence>MIESYLTISSASEGFYKEKGSKFLAFAFPVATEDEVRERLEDLRKRYHDARHHCYAYILGAEKGSVRANDDGEPNHSAGDPILGQINSKHLTNVLVVVVRYFGGTKLGVSGLINAYKVSAEDALNNATIEKVYLTHCIRVDYPYESTNEVMRLINDFEIRVKDQVFEVACILKGEVKVTLVQALKEKVQLLKDTGHKLELLVE</sequence>
<keyword evidence="4" id="KW-1185">Reference proteome</keyword>
<evidence type="ECO:0000313" key="4">
    <source>
        <dbReference type="Proteomes" id="UP000011135"/>
    </source>
</evidence>
<dbReference type="GO" id="GO:0005737">
    <property type="term" value="C:cytoplasm"/>
    <property type="evidence" value="ECO:0007669"/>
    <property type="project" value="TreeGrafter"/>
</dbReference>
<dbReference type="SUPFAM" id="SSF54211">
    <property type="entry name" value="Ribosomal protein S5 domain 2-like"/>
    <property type="match status" value="1"/>
</dbReference>
<dbReference type="InterPro" id="IPR020568">
    <property type="entry name" value="Ribosomal_Su5_D2-typ_SF"/>
</dbReference>
<evidence type="ECO:0000259" key="2">
    <source>
        <dbReference type="Pfam" id="PF01205"/>
    </source>
</evidence>